<dbReference type="InterPro" id="IPR003660">
    <property type="entry name" value="HAMP_dom"/>
</dbReference>
<evidence type="ECO:0000259" key="7">
    <source>
        <dbReference type="PROSITE" id="PS50111"/>
    </source>
</evidence>
<accession>A0A1U7HJP9</accession>
<evidence type="ECO:0000256" key="3">
    <source>
        <dbReference type="PROSITE-ProRule" id="PRU00284"/>
    </source>
</evidence>
<dbReference type="PROSITE" id="PS50885">
    <property type="entry name" value="HAMP"/>
    <property type="match status" value="1"/>
</dbReference>
<dbReference type="Gene3D" id="1.10.287.950">
    <property type="entry name" value="Methyl-accepting chemotaxis protein"/>
    <property type="match status" value="1"/>
</dbReference>
<feature type="domain" description="Phytochrome chromophore attachment site" evidence="6">
    <location>
        <begin position="458"/>
        <end position="601"/>
    </location>
</feature>
<dbReference type="InterPro" id="IPR003018">
    <property type="entry name" value="GAF"/>
</dbReference>
<feature type="coiled-coil region" evidence="4">
    <location>
        <begin position="1020"/>
        <end position="1047"/>
    </location>
</feature>
<keyword evidence="4" id="KW-0175">Coiled coil</keyword>
<comment type="similarity">
    <text evidence="2">Belongs to the methyl-accepting chemotaxis (MCP) protein family.</text>
</comment>
<dbReference type="Proteomes" id="UP000186868">
    <property type="component" value="Unassembled WGS sequence"/>
</dbReference>
<dbReference type="SMART" id="SM00065">
    <property type="entry name" value="GAF"/>
    <property type="match status" value="5"/>
</dbReference>
<evidence type="ECO:0000256" key="4">
    <source>
        <dbReference type="SAM" id="Coils"/>
    </source>
</evidence>
<reference evidence="9 10" key="1">
    <citation type="submission" date="2016-11" db="EMBL/GenBank/DDBJ databases">
        <title>Draft Genome Sequences of Nine Cyanobacterial Strains from Diverse Habitats.</title>
        <authorList>
            <person name="Zhu T."/>
            <person name="Hou S."/>
            <person name="Lu X."/>
            <person name="Hess W.R."/>
        </authorList>
    </citation>
    <scope>NUCLEOTIDE SEQUENCE [LARGE SCALE GENOMIC DNA]</scope>
    <source>
        <strain evidence="9 10">NIES-593</strain>
    </source>
</reference>
<organism evidence="9 10">
    <name type="scientific">Hydrococcus rivularis NIES-593</name>
    <dbReference type="NCBI Taxonomy" id="1921803"/>
    <lineage>
        <taxon>Bacteria</taxon>
        <taxon>Bacillati</taxon>
        <taxon>Cyanobacteriota</taxon>
        <taxon>Cyanophyceae</taxon>
        <taxon>Pleurocapsales</taxon>
        <taxon>Hydrococcaceae</taxon>
        <taxon>Hydrococcus</taxon>
    </lineage>
</organism>
<feature type="domain" description="Phytochrome chromophore attachment site" evidence="6">
    <location>
        <begin position="863"/>
        <end position="1002"/>
    </location>
</feature>
<evidence type="ECO:0000259" key="6">
    <source>
        <dbReference type="PROSITE" id="PS50046"/>
    </source>
</evidence>
<feature type="region of interest" description="Disordered" evidence="5">
    <location>
        <begin position="1"/>
        <end position="24"/>
    </location>
</feature>
<keyword evidence="10" id="KW-1185">Reference proteome</keyword>
<dbReference type="PANTHER" id="PTHR32089">
    <property type="entry name" value="METHYL-ACCEPTING CHEMOTAXIS PROTEIN MCPB"/>
    <property type="match status" value="1"/>
</dbReference>
<dbReference type="GO" id="GO:0016020">
    <property type="term" value="C:membrane"/>
    <property type="evidence" value="ECO:0007669"/>
    <property type="project" value="InterPro"/>
</dbReference>
<feature type="domain" description="Phytochrome chromophore attachment site" evidence="6">
    <location>
        <begin position="277"/>
        <end position="415"/>
    </location>
</feature>
<evidence type="ECO:0000256" key="2">
    <source>
        <dbReference type="ARBA" id="ARBA00029447"/>
    </source>
</evidence>
<sequence>MTATHQPTQFSEPDRNLDSPLASNGSQIDAQTSLAAVAAVKSVLEESGYLEKPELKEQVAQIEQLALFFQENLQKKSFATREWFKPERTILAEIIDRIRGVRDLNELLDLTVASMREKIEADRVFVYRFSSDERGSVLAESRVAGWTPCLGEDLPAIAFGLERRGDYLTQKASAIDAASSQLTPYQRQLLERFQIKSSLSLPILVEGEVWGLLTVQQCSAGRDWQAAEIELLHQICLELTTSLQREAFSARLQERIQENQLLAKVLEKIGKVKQSDDLNAILKTATQETRLLLKADRVAVYRFAPDWSGEFIAESVANGWVPLVGTNPRWEDTYLQDTQGGRFRSNEIYVLDDIYKAGLSACHLDLLEQYQAKSHAIAPIFQGKNLWGLLAVYQNSAPRNWQETEIGFLKQIAAQFSTALQQVETFEQLRIQTNQLAKLVEQEQAVSRVIARIRQSLELDTIFNTTAREVRLLLEADRVAVYRFNPDWSGDFVAESVASGWIPIIGTQATQNLLRWADPYFQETQGGRFRNNEPFILNDIHNTELTPCHIEALEQYEAQSCIIVSIFEGQKLWGLLAAYQNEKPRQWQMSEVNFLEKIAAQFGTALQQAEILQQAQAKSDRLAQLVEQEQAVAKVIARIRQSLDLDTIFKTTTKEVRSLLNVDRVAVYRFNPNWSGEFIAESVASGWGNLVEGQDRISGLQEDITECASIQSLIASNGNERTSRAQWTDTYLQDNQGGRLQNREAYVREDIYQAGFPACYLETLEQYNVKAYAIVPVFLGQKLWGMLAAFQNSGTRPWQETEIKFLKQIAAQFSVALQQAGYVNTIEKQSEQLAQAAEREKNFVRFLVKINQRIIEQSQQKLALESLLKASTQELRKLLKVDRVAISRFTPDWNREFVAEDISAGCIRLAGGEAALVENPDLQESQGGRYRDRQNLIIDDIDSAELTSFESEWFEQLGIKACAIVPIFEGEQLWGLLEIYQNNHTRSWQESEVNLLAQASVQLGVAIQQADYLERVQAQSQQLATSIEREKALKEQLQQRASQLLVSVLPALTGDLTVRAPITDDEIGTIADAYNETLQSLRKIVVQVQGAAKKLAQTAQGNTAVVQECAVQMGKQFQDLKGALDQIQQMVNLTRTAAGKAKQVEAAVREANQILQKGDTTMNLTVGSILTIRETVSETAQRIKRLSESSQKISKVVQLIGNFATQTNLLAMNAALEATRAGENGRGFAVVAEEVRSLSHQSAAATTEIEGLVAQMQSETEEVAKAMETGIDRVLEGTGLIDEVRESLNEIVAATAQIGKQVEDILQVAHKQHAQAGAVTGAIKNIWAIANHNAEKSRQIAEAFQVLLALSQDLQKSTGQFKVE</sequence>
<feature type="domain" description="Phytochrome chromophore attachment site" evidence="6">
    <location>
        <begin position="644"/>
        <end position="812"/>
    </location>
</feature>
<dbReference type="SMART" id="SM00283">
    <property type="entry name" value="MA"/>
    <property type="match status" value="1"/>
</dbReference>
<dbReference type="OrthoDB" id="419276at2"/>
<dbReference type="SMART" id="SM00304">
    <property type="entry name" value="HAMP"/>
    <property type="match status" value="1"/>
</dbReference>
<feature type="domain" description="Methyl-accepting transducer" evidence="7">
    <location>
        <begin position="1091"/>
        <end position="1327"/>
    </location>
</feature>
<comment type="caution">
    <text evidence="9">The sequence shown here is derived from an EMBL/GenBank/DDBJ whole genome shotgun (WGS) entry which is preliminary data.</text>
</comment>
<dbReference type="SUPFAM" id="SSF55781">
    <property type="entry name" value="GAF domain-like"/>
    <property type="match status" value="5"/>
</dbReference>
<feature type="domain" description="HAMP" evidence="8">
    <location>
        <begin position="1054"/>
        <end position="1086"/>
    </location>
</feature>
<dbReference type="EMBL" id="MRCB01000008">
    <property type="protein sequence ID" value="OKH23812.1"/>
    <property type="molecule type" value="Genomic_DNA"/>
</dbReference>
<protein>
    <recommendedName>
        <fullName evidence="11">Chemotaxis protein</fullName>
    </recommendedName>
</protein>
<dbReference type="RefSeq" id="WP_073599284.1">
    <property type="nucleotide sequence ID" value="NZ_MRCB01000008.1"/>
</dbReference>
<dbReference type="PROSITE" id="PS50111">
    <property type="entry name" value="CHEMOTAXIS_TRANSDUC_2"/>
    <property type="match status" value="1"/>
</dbReference>
<dbReference type="Pfam" id="PF00015">
    <property type="entry name" value="MCPsignal"/>
    <property type="match status" value="1"/>
</dbReference>
<evidence type="ECO:0000313" key="9">
    <source>
        <dbReference type="EMBL" id="OKH23812.1"/>
    </source>
</evidence>
<evidence type="ECO:0000259" key="8">
    <source>
        <dbReference type="PROSITE" id="PS50885"/>
    </source>
</evidence>
<dbReference type="InterPro" id="IPR016132">
    <property type="entry name" value="Phyto_chromo_attachment"/>
</dbReference>
<dbReference type="InterPro" id="IPR029016">
    <property type="entry name" value="GAF-like_dom_sf"/>
</dbReference>
<dbReference type="InterPro" id="IPR004089">
    <property type="entry name" value="MCPsignal_dom"/>
</dbReference>
<evidence type="ECO:0000256" key="1">
    <source>
        <dbReference type="ARBA" id="ARBA00023224"/>
    </source>
</evidence>
<dbReference type="Pfam" id="PF01590">
    <property type="entry name" value="GAF"/>
    <property type="match status" value="5"/>
</dbReference>
<name>A0A1U7HJP9_9CYAN</name>
<dbReference type="CDD" id="cd06225">
    <property type="entry name" value="HAMP"/>
    <property type="match status" value="1"/>
</dbReference>
<evidence type="ECO:0000256" key="5">
    <source>
        <dbReference type="SAM" id="MobiDB-lite"/>
    </source>
</evidence>
<dbReference type="PANTHER" id="PTHR32089:SF114">
    <property type="entry name" value="METHYL-ACCEPTING CHEMOTAXIS PROTEIN MCPB"/>
    <property type="match status" value="1"/>
</dbReference>
<dbReference type="PROSITE" id="PS50046">
    <property type="entry name" value="PHYTOCHROME_2"/>
    <property type="match status" value="5"/>
</dbReference>
<gene>
    <name evidence="9" type="ORF">NIES593_09155</name>
</gene>
<feature type="domain" description="Phytochrome chromophore attachment site" evidence="6">
    <location>
        <begin position="103"/>
        <end position="238"/>
    </location>
</feature>
<dbReference type="SUPFAM" id="SSF58104">
    <property type="entry name" value="Methyl-accepting chemotaxis protein (MCP) signaling domain"/>
    <property type="match status" value="1"/>
</dbReference>
<dbReference type="CDD" id="cd11386">
    <property type="entry name" value="MCP_signal"/>
    <property type="match status" value="1"/>
</dbReference>
<dbReference type="GO" id="GO:0007165">
    <property type="term" value="P:signal transduction"/>
    <property type="evidence" value="ECO:0007669"/>
    <property type="project" value="UniProtKB-KW"/>
</dbReference>
<feature type="compositionally biased region" description="Polar residues" evidence="5">
    <location>
        <begin position="1"/>
        <end position="11"/>
    </location>
</feature>
<evidence type="ECO:0000313" key="10">
    <source>
        <dbReference type="Proteomes" id="UP000186868"/>
    </source>
</evidence>
<keyword evidence="1 3" id="KW-0807">Transducer</keyword>
<dbReference type="STRING" id="1921803.NIES593_09155"/>
<evidence type="ECO:0008006" key="11">
    <source>
        <dbReference type="Google" id="ProtNLM"/>
    </source>
</evidence>
<proteinExistence type="inferred from homology"/>
<dbReference type="Gene3D" id="3.30.450.40">
    <property type="match status" value="5"/>
</dbReference>